<accession>B8LPP9</accession>
<dbReference type="InterPro" id="IPR002347">
    <property type="entry name" value="SDR_fam"/>
</dbReference>
<sequence length="183" mass="19807">MEVAATILTILLLLIFLGVTLLWKPSPCLKTLGGKHVLITGGSSGIGLAIAKEALSQGAFVTLIARSSAKLEKAIDKLVDNKTISADRISTKIADVGDYETLADAIEQSFQWRAIDVVVCNAGWAKFGYIDEIPIKDLHATINTNLSGMVNTLHVALRLMKHRSDQEHARPPIDKNTFGSQMV</sequence>
<dbReference type="PANTHER" id="PTHR43550:SF12">
    <property type="entry name" value="3-DEHYDROSPHINGANINE REDUCTASE"/>
    <property type="match status" value="1"/>
</dbReference>
<dbReference type="Pfam" id="PF00106">
    <property type="entry name" value="adh_short"/>
    <property type="match status" value="1"/>
</dbReference>
<dbReference type="GO" id="GO:0006666">
    <property type="term" value="P:3-keto-sphinganine metabolic process"/>
    <property type="evidence" value="ECO:0007669"/>
    <property type="project" value="TreeGrafter"/>
</dbReference>
<dbReference type="SUPFAM" id="SSF51735">
    <property type="entry name" value="NAD(P)-binding Rossmann-fold domains"/>
    <property type="match status" value="1"/>
</dbReference>
<dbReference type="EMBL" id="EF677828">
    <property type="protein sequence ID" value="ABR17629.1"/>
    <property type="molecule type" value="mRNA"/>
</dbReference>
<dbReference type="GO" id="GO:0008667">
    <property type="term" value="F:2,3-dihydro-2,3-dihydroxybenzoate dehydrogenase activity"/>
    <property type="evidence" value="ECO:0007669"/>
    <property type="project" value="InterPro"/>
</dbReference>
<reference evidence="1" key="1">
    <citation type="submission" date="2007-06" db="EMBL/GenBank/DDBJ databases">
        <title>Full length cDNA sequences from Sitka Spruce (Picea sitchensis).</title>
        <authorList>
            <person name="Ralph S.G."/>
            <person name="Chun H.E."/>
            <person name="Liao N."/>
            <person name="Ali J."/>
            <person name="Reid K."/>
            <person name="Kolosova N."/>
            <person name="Cooper N."/>
            <person name="Cullis C."/>
            <person name="Jancsik S."/>
            <person name="Moore R."/>
            <person name="Mayo M."/>
            <person name="Wagner S."/>
            <person name="Holt R.A."/>
            <person name="Jones S.J.M."/>
            <person name="Marra M.A."/>
            <person name="Ritland C.E."/>
            <person name="Ritland K."/>
            <person name="Bohlmann J."/>
        </authorList>
    </citation>
    <scope>NUCLEOTIDE SEQUENCE</scope>
    <source>
        <tissue evidence="1">Green portion of the leader tissue</tissue>
    </source>
</reference>
<name>B8LPP9_PICSI</name>
<dbReference type="GO" id="GO:0030148">
    <property type="term" value="P:sphingolipid biosynthetic process"/>
    <property type="evidence" value="ECO:0007669"/>
    <property type="project" value="TreeGrafter"/>
</dbReference>
<evidence type="ECO:0000313" key="1">
    <source>
        <dbReference type="EMBL" id="ABR17629.1"/>
    </source>
</evidence>
<dbReference type="GO" id="GO:0005789">
    <property type="term" value="C:endoplasmic reticulum membrane"/>
    <property type="evidence" value="ECO:0007669"/>
    <property type="project" value="TreeGrafter"/>
</dbReference>
<dbReference type="InterPro" id="IPR003560">
    <property type="entry name" value="DHB_DH"/>
</dbReference>
<dbReference type="InterPro" id="IPR036291">
    <property type="entry name" value="NAD(P)-bd_dom_sf"/>
</dbReference>
<dbReference type="PRINTS" id="PR01397">
    <property type="entry name" value="DHBDHDRGNASE"/>
</dbReference>
<dbReference type="GO" id="GO:0047560">
    <property type="term" value="F:3-dehydrosphinganine reductase activity"/>
    <property type="evidence" value="ECO:0007669"/>
    <property type="project" value="TreeGrafter"/>
</dbReference>
<dbReference type="PANTHER" id="PTHR43550">
    <property type="entry name" value="3-KETODIHYDROSPHINGOSINE REDUCTASE"/>
    <property type="match status" value="1"/>
</dbReference>
<organism evidence="1">
    <name type="scientific">Picea sitchensis</name>
    <name type="common">Sitka spruce</name>
    <name type="synonym">Pinus sitchensis</name>
    <dbReference type="NCBI Taxonomy" id="3332"/>
    <lineage>
        <taxon>Eukaryota</taxon>
        <taxon>Viridiplantae</taxon>
        <taxon>Streptophyta</taxon>
        <taxon>Embryophyta</taxon>
        <taxon>Tracheophyta</taxon>
        <taxon>Spermatophyta</taxon>
        <taxon>Pinopsida</taxon>
        <taxon>Pinidae</taxon>
        <taxon>Conifers I</taxon>
        <taxon>Pinales</taxon>
        <taxon>Pinaceae</taxon>
        <taxon>Picea</taxon>
    </lineage>
</organism>
<dbReference type="AlphaFoldDB" id="B8LPP9"/>
<protein>
    <submittedName>
        <fullName evidence="1">Uncharacterized protein</fullName>
    </submittedName>
</protein>
<dbReference type="Gene3D" id="3.40.50.720">
    <property type="entry name" value="NAD(P)-binding Rossmann-like Domain"/>
    <property type="match status" value="1"/>
</dbReference>
<dbReference type="GO" id="GO:0019290">
    <property type="term" value="P:siderophore biosynthetic process"/>
    <property type="evidence" value="ECO:0007669"/>
    <property type="project" value="InterPro"/>
</dbReference>
<proteinExistence type="evidence at transcript level"/>